<dbReference type="EMBL" id="PDUG01000002">
    <property type="protein sequence ID" value="PIC49171.1"/>
    <property type="molecule type" value="Genomic_DNA"/>
</dbReference>
<dbReference type="Proteomes" id="UP000230233">
    <property type="component" value="Chromosome II"/>
</dbReference>
<comment type="caution">
    <text evidence="1">The sequence shown here is derived from an EMBL/GenBank/DDBJ whole genome shotgun (WGS) entry which is preliminary data.</text>
</comment>
<evidence type="ECO:0000313" key="2">
    <source>
        <dbReference type="Proteomes" id="UP000230233"/>
    </source>
</evidence>
<reference evidence="2" key="1">
    <citation type="submission" date="2017-10" db="EMBL/GenBank/DDBJ databases">
        <title>Rapid genome shrinkage in a self-fertile nematode reveals novel sperm competition proteins.</title>
        <authorList>
            <person name="Yin D."/>
            <person name="Schwarz E.M."/>
            <person name="Thomas C.G."/>
            <person name="Felde R.L."/>
            <person name="Korf I.F."/>
            <person name="Cutter A.D."/>
            <person name="Schartner C.M."/>
            <person name="Ralston E.J."/>
            <person name="Meyer B.J."/>
            <person name="Haag E.S."/>
        </authorList>
    </citation>
    <scope>NUCLEOTIDE SEQUENCE [LARGE SCALE GENOMIC DNA]</scope>
    <source>
        <strain evidence="2">JU1422</strain>
    </source>
</reference>
<organism evidence="1 2">
    <name type="scientific">Caenorhabditis nigoni</name>
    <dbReference type="NCBI Taxonomy" id="1611254"/>
    <lineage>
        <taxon>Eukaryota</taxon>
        <taxon>Metazoa</taxon>
        <taxon>Ecdysozoa</taxon>
        <taxon>Nematoda</taxon>
        <taxon>Chromadorea</taxon>
        <taxon>Rhabditida</taxon>
        <taxon>Rhabditina</taxon>
        <taxon>Rhabditomorpha</taxon>
        <taxon>Rhabditoidea</taxon>
        <taxon>Rhabditidae</taxon>
        <taxon>Peloderinae</taxon>
        <taxon>Caenorhabditis</taxon>
    </lineage>
</organism>
<protein>
    <submittedName>
        <fullName evidence="1">Uncharacterized protein</fullName>
    </submittedName>
</protein>
<dbReference type="AlphaFoldDB" id="A0A2G5VBW9"/>
<evidence type="ECO:0000313" key="1">
    <source>
        <dbReference type="EMBL" id="PIC49171.1"/>
    </source>
</evidence>
<accession>A0A2G5VBW9</accession>
<name>A0A2G5VBW9_9PELO</name>
<proteinExistence type="predicted"/>
<keyword evidence="2" id="KW-1185">Reference proteome</keyword>
<sequence length="85" mass="9914">MKNGEGEVGAENEEDDEWWRAQFAQNNNLLNLEPIGNQEQNEIAEIGNDVRNHDWPLEVLARVLTEMKLCWMENTERMVECPLKS</sequence>
<gene>
    <name evidence="1" type="primary">Cnig_chr_II.g7862</name>
    <name evidence="1" type="ORF">B9Z55_007862</name>
</gene>